<reference evidence="1 2" key="1">
    <citation type="submission" date="2011-11" db="EMBL/GenBank/DDBJ databases">
        <title>Improved High-Quality Draft sequence of Beggiatoa alba B18lD.</title>
        <authorList>
            <consortium name="US DOE Joint Genome Institute"/>
            <person name="Lucas S."/>
            <person name="Han J."/>
            <person name="Lapidus A."/>
            <person name="Cheng J.-F."/>
            <person name="Goodwin L."/>
            <person name="Pitluck S."/>
            <person name="Peters L."/>
            <person name="Mikhailova N."/>
            <person name="Held B."/>
            <person name="Detter J.C."/>
            <person name="Han C."/>
            <person name="Tapia R."/>
            <person name="Land M."/>
            <person name="Hauser L."/>
            <person name="Kyrpides N."/>
            <person name="Ivanova N."/>
            <person name="Pagani I."/>
            <person name="Samuel K."/>
            <person name="Teske A."/>
            <person name="Mueller J."/>
            <person name="Woyke T."/>
        </authorList>
    </citation>
    <scope>NUCLEOTIDE SEQUENCE [LARGE SCALE GENOMIC DNA]</scope>
    <source>
        <strain evidence="1 2">B18LD</strain>
    </source>
</reference>
<dbReference type="RefSeq" id="WP_002682891.1">
    <property type="nucleotide sequence ID" value="NZ_JH600070.1"/>
</dbReference>
<protein>
    <submittedName>
        <fullName evidence="1">Uncharacterized protein</fullName>
    </submittedName>
</protein>
<organism evidence="1 2">
    <name type="scientific">Beggiatoa alba B18LD</name>
    <dbReference type="NCBI Taxonomy" id="395493"/>
    <lineage>
        <taxon>Bacteria</taxon>
        <taxon>Pseudomonadati</taxon>
        <taxon>Pseudomonadota</taxon>
        <taxon>Gammaproteobacteria</taxon>
        <taxon>Thiotrichales</taxon>
        <taxon>Thiotrichaceae</taxon>
        <taxon>Beggiatoa</taxon>
    </lineage>
</organism>
<name>I3CC46_9GAMM</name>
<dbReference type="EMBL" id="JH600070">
    <property type="protein sequence ID" value="EIJ41189.1"/>
    <property type="molecule type" value="Genomic_DNA"/>
</dbReference>
<accession>I3CC46</accession>
<evidence type="ECO:0000313" key="2">
    <source>
        <dbReference type="Proteomes" id="UP000005744"/>
    </source>
</evidence>
<dbReference type="AlphaFoldDB" id="I3CC46"/>
<dbReference type="OrthoDB" id="8778921at2"/>
<evidence type="ECO:0000313" key="1">
    <source>
        <dbReference type="EMBL" id="EIJ41189.1"/>
    </source>
</evidence>
<dbReference type="Proteomes" id="UP000005744">
    <property type="component" value="Unassembled WGS sequence"/>
</dbReference>
<gene>
    <name evidence="1" type="ORF">BegalDRAFT_0267</name>
</gene>
<sequence>MISLRFNTQYENTENQAYVWRIIVDGKEHLATDVLCLVPTFGTKDEIAEGVYKWHLSCDGVLTWEGTKAVIRAPAMT</sequence>
<dbReference type="HOGENOM" id="CLU_2631009_0_0_6"/>
<keyword evidence="2" id="KW-1185">Reference proteome</keyword>
<proteinExistence type="predicted"/>